<evidence type="ECO:0000256" key="10">
    <source>
        <dbReference type="ARBA" id="ARBA00047785"/>
    </source>
</evidence>
<dbReference type="InterPro" id="IPR016181">
    <property type="entry name" value="Acyl_CoA_acyltransferase"/>
</dbReference>
<organism evidence="11 12">
    <name type="scientific">Celeribacter baekdonensis</name>
    <dbReference type="NCBI Taxonomy" id="875171"/>
    <lineage>
        <taxon>Bacteria</taxon>
        <taxon>Pseudomonadati</taxon>
        <taxon>Pseudomonadota</taxon>
        <taxon>Alphaproteobacteria</taxon>
        <taxon>Rhodobacterales</taxon>
        <taxon>Roseobacteraceae</taxon>
        <taxon>Celeribacter</taxon>
    </lineage>
</organism>
<comment type="function">
    <text evidence="9">Catalyzes the first step in the biosynthesis of ornithine lipids, which are phosphorus-free membrane lipids. Catalyzes the 3-hydroxyacyl-acyl carrier protein-dependent acylation of ornithine to form lyso-ornithine lipid (LOL).</text>
</comment>
<dbReference type="Pfam" id="PF13444">
    <property type="entry name" value="Acetyltransf_5"/>
    <property type="match status" value="1"/>
</dbReference>
<comment type="pathway">
    <text evidence="1">Lipid metabolism.</text>
</comment>
<gene>
    <name evidence="11" type="ORF">SAMN04488117_11539</name>
</gene>
<sequence>MIPLLKGRYTARFAETRHDIEAAQRLRYLAFIVGSGAQGAGLREDGLEADDFDALCRHVLIEERKTGRLVCTYRFLDLAGGAEIARSYSAQFYGLDGLADFEGRMLEMGRFCIHPEARDPDILRVAWGAMTRYVDEQEIALLFGCSSFHGTEWKDHADALAMLKHRHLGPKRFLPKVKAPNVFKFAARLRRKPDARRAMLKMPPLLKTYLMMGGWVSDHAVVDRDLGTMHVFTGVEINAIPPARKKLLRAVAG</sequence>
<dbReference type="EMBL" id="FNBL01000015">
    <property type="protein sequence ID" value="SDG26605.1"/>
    <property type="molecule type" value="Genomic_DNA"/>
</dbReference>
<dbReference type="InterPro" id="IPR052351">
    <property type="entry name" value="Ornithine_N-alpha-AT"/>
</dbReference>
<evidence type="ECO:0000256" key="1">
    <source>
        <dbReference type="ARBA" id="ARBA00005189"/>
    </source>
</evidence>
<comment type="catalytic activity">
    <reaction evidence="10">
        <text>a (3R)-hydroxyacyl-[ACP] + L-ornithine = a lyso-ornithine lipid + holo-[ACP] + H(+)</text>
        <dbReference type="Rhea" id="RHEA:20633"/>
        <dbReference type="Rhea" id="RHEA-COMP:9685"/>
        <dbReference type="Rhea" id="RHEA-COMP:9945"/>
        <dbReference type="ChEBI" id="CHEBI:15378"/>
        <dbReference type="ChEBI" id="CHEBI:46911"/>
        <dbReference type="ChEBI" id="CHEBI:64479"/>
        <dbReference type="ChEBI" id="CHEBI:78827"/>
        <dbReference type="ChEBI" id="CHEBI:138482"/>
        <dbReference type="EC" id="2.3.2.30"/>
    </reaction>
    <physiologicalReaction direction="left-to-right" evidence="10">
        <dbReference type="Rhea" id="RHEA:20634"/>
    </physiologicalReaction>
</comment>
<dbReference type="EC" id="2.3.2.30" evidence="7"/>
<evidence type="ECO:0000313" key="12">
    <source>
        <dbReference type="Proteomes" id="UP000182284"/>
    </source>
</evidence>
<dbReference type="PANTHER" id="PTHR37323">
    <property type="entry name" value="GCN5-RELATED N-ACETYLTRANSFERASE"/>
    <property type="match status" value="1"/>
</dbReference>
<dbReference type="RefSeq" id="WP_074646666.1">
    <property type="nucleotide sequence ID" value="NZ_FNBL01000015.1"/>
</dbReference>
<keyword evidence="4" id="KW-0443">Lipid metabolism</keyword>
<comment type="similarity">
    <text evidence="6">Belongs to the acetyltransferase family. OlsB subfamily.</text>
</comment>
<dbReference type="Proteomes" id="UP000182284">
    <property type="component" value="Unassembled WGS sequence"/>
</dbReference>
<evidence type="ECO:0000256" key="7">
    <source>
        <dbReference type="ARBA" id="ARBA00039058"/>
    </source>
</evidence>
<evidence type="ECO:0000313" key="11">
    <source>
        <dbReference type="EMBL" id="SDG26605.1"/>
    </source>
</evidence>
<accession>A0A1G7SU88</accession>
<evidence type="ECO:0000256" key="8">
    <source>
        <dbReference type="ARBA" id="ARBA00039866"/>
    </source>
</evidence>
<dbReference type="AlphaFoldDB" id="A0A1G7SU88"/>
<reference evidence="11 12" key="1">
    <citation type="submission" date="2016-10" db="EMBL/GenBank/DDBJ databases">
        <authorList>
            <person name="de Groot N.N."/>
        </authorList>
    </citation>
    <scope>NUCLEOTIDE SEQUENCE [LARGE SCALE GENOMIC DNA]</scope>
    <source>
        <strain evidence="11 12">DSM 27375</strain>
    </source>
</reference>
<dbReference type="Gene3D" id="3.40.630.30">
    <property type="match status" value="1"/>
</dbReference>
<protein>
    <recommendedName>
        <fullName evidence="8">L-ornithine N(alpha)-acyltransferase</fullName>
        <ecNumber evidence="7">2.3.2.30</ecNumber>
    </recommendedName>
</protein>
<dbReference type="GO" id="GO:0043810">
    <property type="term" value="F:ornithine-acyl [acyl carrier protein] N-acyltransferase activity"/>
    <property type="evidence" value="ECO:0007669"/>
    <property type="project" value="UniProtKB-EC"/>
</dbReference>
<keyword evidence="5 11" id="KW-0012">Acyltransferase</keyword>
<proteinExistence type="inferred from homology"/>
<dbReference type="GO" id="GO:0006629">
    <property type="term" value="P:lipid metabolic process"/>
    <property type="evidence" value="ECO:0007669"/>
    <property type="project" value="UniProtKB-KW"/>
</dbReference>
<evidence type="ECO:0000256" key="4">
    <source>
        <dbReference type="ARBA" id="ARBA00023098"/>
    </source>
</evidence>
<keyword evidence="3 11" id="KW-0808">Transferase</keyword>
<evidence type="ECO:0000256" key="3">
    <source>
        <dbReference type="ARBA" id="ARBA00022679"/>
    </source>
</evidence>
<evidence type="ECO:0000256" key="9">
    <source>
        <dbReference type="ARBA" id="ARBA00045724"/>
    </source>
</evidence>
<dbReference type="OrthoDB" id="9787072at2"/>
<name>A0A1G7SU88_9RHOB</name>
<dbReference type="SUPFAM" id="SSF55729">
    <property type="entry name" value="Acyl-CoA N-acyltransferases (Nat)"/>
    <property type="match status" value="1"/>
</dbReference>
<evidence type="ECO:0000256" key="5">
    <source>
        <dbReference type="ARBA" id="ARBA00023315"/>
    </source>
</evidence>
<keyword evidence="2" id="KW-0444">Lipid biosynthesis</keyword>
<dbReference type="PANTHER" id="PTHR37323:SF1">
    <property type="entry name" value="L-ORNITHINE N(ALPHA)-ACYLTRANSFERASE"/>
    <property type="match status" value="1"/>
</dbReference>
<evidence type="ECO:0000256" key="2">
    <source>
        <dbReference type="ARBA" id="ARBA00022516"/>
    </source>
</evidence>
<evidence type="ECO:0000256" key="6">
    <source>
        <dbReference type="ARBA" id="ARBA00038095"/>
    </source>
</evidence>